<dbReference type="GO" id="GO:0009486">
    <property type="term" value="F:cytochrome bo3 ubiquinol oxidase activity"/>
    <property type="evidence" value="ECO:0007669"/>
    <property type="project" value="InterPro"/>
</dbReference>
<dbReference type="InterPro" id="IPR036257">
    <property type="entry name" value="Cyt_c_oxidase_su2_TM_sf"/>
</dbReference>
<keyword evidence="13 14" id="KW-0472">Membrane</keyword>
<dbReference type="InterPro" id="IPR034227">
    <property type="entry name" value="CuRO_UO_II"/>
</dbReference>
<dbReference type="GO" id="GO:0042773">
    <property type="term" value="P:ATP synthesis coupled electron transport"/>
    <property type="evidence" value="ECO:0007669"/>
    <property type="project" value="TreeGrafter"/>
</dbReference>
<dbReference type="EMBL" id="JABFOR010000007">
    <property type="protein sequence ID" value="NOJ70488.1"/>
    <property type="molecule type" value="Genomic_DNA"/>
</dbReference>
<evidence type="ECO:0000256" key="12">
    <source>
        <dbReference type="ARBA" id="ARBA00023002"/>
    </source>
</evidence>
<gene>
    <name evidence="19" type="primary">qoxA</name>
    <name evidence="19" type="ORF">HMI46_07985</name>
</gene>
<evidence type="ECO:0000256" key="10">
    <source>
        <dbReference type="ARBA" id="ARBA00022982"/>
    </source>
</evidence>
<dbReference type="InterPro" id="IPR006333">
    <property type="entry name" value="Cyt_o_ubiquinol_oxidase_su2"/>
</dbReference>
<keyword evidence="10 14" id="KW-0249">Electron transport</keyword>
<dbReference type="SUPFAM" id="SSF81464">
    <property type="entry name" value="Cytochrome c oxidase subunit II-like, transmembrane region"/>
    <property type="match status" value="1"/>
</dbReference>
<keyword evidence="6 14" id="KW-1003">Cell membrane</keyword>
<dbReference type="PIRSF" id="PIRSF000292">
    <property type="entry name" value="Ubi_od_II"/>
    <property type="match status" value="1"/>
</dbReference>
<keyword evidence="12 14" id="KW-0560">Oxidoreductase</keyword>
<dbReference type="PROSITE" id="PS50857">
    <property type="entry name" value="COX2_CUA"/>
    <property type="match status" value="1"/>
</dbReference>
<evidence type="ECO:0000256" key="9">
    <source>
        <dbReference type="ARBA" id="ARBA00022729"/>
    </source>
</evidence>
<dbReference type="GO" id="GO:0004129">
    <property type="term" value="F:cytochrome-c oxidase activity"/>
    <property type="evidence" value="ECO:0007669"/>
    <property type="project" value="UniProtKB-UniRule"/>
</dbReference>
<evidence type="ECO:0000256" key="6">
    <source>
        <dbReference type="ARBA" id="ARBA00022475"/>
    </source>
</evidence>
<evidence type="ECO:0000256" key="14">
    <source>
        <dbReference type="PIRNR" id="PIRNR000292"/>
    </source>
</evidence>
<reference evidence="19 20" key="1">
    <citation type="submission" date="2020-05" db="EMBL/GenBank/DDBJ databases">
        <title>Whole genome sequencing and identification of novel metabolites from Paenibacillus alvei strain JR949.</title>
        <authorList>
            <person name="Rajendhran J."/>
            <person name="Sree Pranav P."/>
            <person name="Mahalakshmi B."/>
            <person name="Karthikeyan R."/>
        </authorList>
    </citation>
    <scope>NUCLEOTIDE SEQUENCE [LARGE SCALE GENOMIC DNA]</scope>
    <source>
        <strain evidence="19 20">JR949</strain>
    </source>
</reference>
<dbReference type="Pfam" id="PF02790">
    <property type="entry name" value="COX2_TM"/>
    <property type="match status" value="1"/>
</dbReference>
<proteinExistence type="inferred from homology"/>
<keyword evidence="8 16" id="KW-0812">Transmembrane</keyword>
<sequence length="329" mass="36899">MKKKGLLFTLFAALLVLLTGCDSLDVMNPKGPMAKTQSDVIIFSMIVMAGILFVVYALYIFMLTKYRASKAAPDYEPPHEEGSKWLEITWTLIPVIIVTVLSVVTIRSTVAVESPPEGYDNQKPLVIYAASSNFKWHFSYPEEGIETVNYLNIPTNRPIEFRLYSYGPITSFWVPQLGGQKYAMSDMVTTLHLAADHEGSFDGKNSNFSGKGFAHMQFEVLAMSPAKYTEWVKEVKGSASELTEEEFNSLLKTEFVGRKTYSSTHLTFRPAPEGEHGGHHHGGSSNGDSHKESDKEMDHSKMDHSNMNHSNMNHSNNEHQEMEHSQHGN</sequence>
<feature type="compositionally biased region" description="Basic and acidic residues" evidence="15">
    <location>
        <begin position="316"/>
        <end position="329"/>
    </location>
</feature>
<evidence type="ECO:0000256" key="2">
    <source>
        <dbReference type="ARBA" id="ARBA00004651"/>
    </source>
</evidence>
<evidence type="ECO:0000259" key="18">
    <source>
        <dbReference type="PROSITE" id="PS50999"/>
    </source>
</evidence>
<evidence type="ECO:0000256" key="7">
    <source>
        <dbReference type="ARBA" id="ARBA00022660"/>
    </source>
</evidence>
<feature type="transmembrane region" description="Helical" evidence="16">
    <location>
        <begin position="39"/>
        <end position="64"/>
    </location>
</feature>
<evidence type="ECO:0000256" key="4">
    <source>
        <dbReference type="ARBA" id="ARBA00016131"/>
    </source>
</evidence>
<evidence type="ECO:0000256" key="11">
    <source>
        <dbReference type="ARBA" id="ARBA00022989"/>
    </source>
</evidence>
<evidence type="ECO:0000256" key="1">
    <source>
        <dbReference type="ARBA" id="ARBA00000725"/>
    </source>
</evidence>
<dbReference type="InterPro" id="IPR011759">
    <property type="entry name" value="Cyt_c_oxidase_su2_TM_dom"/>
</dbReference>
<accession>A0AAP6ZUP3</accession>
<evidence type="ECO:0000256" key="3">
    <source>
        <dbReference type="ARBA" id="ARBA00007866"/>
    </source>
</evidence>
<feature type="domain" description="Cytochrome oxidase subunit II copper A binding" evidence="17">
    <location>
        <begin position="122"/>
        <end position="234"/>
    </location>
</feature>
<dbReference type="GO" id="GO:0005886">
    <property type="term" value="C:plasma membrane"/>
    <property type="evidence" value="ECO:0007669"/>
    <property type="project" value="UniProtKB-SubCell"/>
</dbReference>
<dbReference type="PANTHER" id="PTHR22888:SF18">
    <property type="entry name" value="CYTOCHROME BO(3) UBIQUINOL OXIDASE SUBUNIT 2"/>
    <property type="match status" value="1"/>
</dbReference>
<evidence type="ECO:0000256" key="16">
    <source>
        <dbReference type="SAM" id="Phobius"/>
    </source>
</evidence>
<evidence type="ECO:0000256" key="5">
    <source>
        <dbReference type="ARBA" id="ARBA00022448"/>
    </source>
</evidence>
<dbReference type="GO" id="GO:0016682">
    <property type="term" value="F:oxidoreductase activity, acting on diphenols and related substances as donors, oxygen as acceptor"/>
    <property type="evidence" value="ECO:0007669"/>
    <property type="project" value="InterPro"/>
</dbReference>
<dbReference type="InterPro" id="IPR045187">
    <property type="entry name" value="CcO_II"/>
</dbReference>
<dbReference type="InterPro" id="IPR006332">
    <property type="entry name" value="QoxA"/>
</dbReference>
<keyword evidence="7 14" id="KW-0679">Respiratory chain</keyword>
<feature type="transmembrane region" description="Helical" evidence="16">
    <location>
        <begin position="85"/>
        <end position="106"/>
    </location>
</feature>
<dbReference type="PROSITE" id="PS51257">
    <property type="entry name" value="PROKAR_LIPOPROTEIN"/>
    <property type="match status" value="1"/>
</dbReference>
<feature type="domain" description="Cytochrome oxidase subunit II transmembrane region profile" evidence="18">
    <location>
        <begin position="18"/>
        <end position="116"/>
    </location>
</feature>
<dbReference type="GO" id="GO:0005507">
    <property type="term" value="F:copper ion binding"/>
    <property type="evidence" value="ECO:0007669"/>
    <property type="project" value="InterPro"/>
</dbReference>
<feature type="region of interest" description="Disordered" evidence="15">
    <location>
        <begin position="266"/>
        <end position="329"/>
    </location>
</feature>
<dbReference type="SUPFAM" id="SSF49503">
    <property type="entry name" value="Cupredoxins"/>
    <property type="match status" value="1"/>
</dbReference>
<evidence type="ECO:0000256" key="8">
    <source>
        <dbReference type="ARBA" id="ARBA00022692"/>
    </source>
</evidence>
<dbReference type="RefSeq" id="WP_171416002.1">
    <property type="nucleotide sequence ID" value="NZ_JABFOR010000007.1"/>
</dbReference>
<name>A0AAP6ZUP3_PAEAL</name>
<organism evidence="19 20">
    <name type="scientific">Paenibacillus alvei</name>
    <name type="common">Bacillus alvei</name>
    <dbReference type="NCBI Taxonomy" id="44250"/>
    <lineage>
        <taxon>Bacteria</taxon>
        <taxon>Bacillati</taxon>
        <taxon>Bacillota</taxon>
        <taxon>Bacilli</taxon>
        <taxon>Bacillales</taxon>
        <taxon>Paenibacillaceae</taxon>
        <taxon>Paenibacillus</taxon>
    </lineage>
</organism>
<comment type="caution">
    <text evidence="19">The sequence shown here is derived from an EMBL/GenBank/DDBJ whole genome shotgun (WGS) entry which is preliminary data.</text>
</comment>
<evidence type="ECO:0000256" key="13">
    <source>
        <dbReference type="ARBA" id="ARBA00023136"/>
    </source>
</evidence>
<dbReference type="Gene3D" id="1.10.287.90">
    <property type="match status" value="1"/>
</dbReference>
<evidence type="ECO:0000313" key="19">
    <source>
        <dbReference type="EMBL" id="NOJ70488.1"/>
    </source>
</evidence>
<dbReference type="PROSITE" id="PS50999">
    <property type="entry name" value="COX2_TM"/>
    <property type="match status" value="1"/>
</dbReference>
<dbReference type="InterPro" id="IPR002429">
    <property type="entry name" value="CcO_II-like_C"/>
</dbReference>
<dbReference type="CDD" id="cd04212">
    <property type="entry name" value="CuRO_UO_II"/>
    <property type="match status" value="1"/>
</dbReference>
<dbReference type="AlphaFoldDB" id="A0AAP6ZUP3"/>
<dbReference type="EC" id="1.10.3.-" evidence="14"/>
<feature type="compositionally biased region" description="Basic and acidic residues" evidence="15">
    <location>
        <begin position="288"/>
        <end position="306"/>
    </location>
</feature>
<comment type="similarity">
    <text evidence="3 14">Belongs to the cytochrome c oxidase subunit 2 family.</text>
</comment>
<comment type="catalytic activity">
    <reaction evidence="1 14">
        <text>2 a quinol + O2 = 2 a quinone + 2 H2O</text>
        <dbReference type="Rhea" id="RHEA:55376"/>
        <dbReference type="ChEBI" id="CHEBI:15377"/>
        <dbReference type="ChEBI" id="CHEBI:15379"/>
        <dbReference type="ChEBI" id="CHEBI:24646"/>
        <dbReference type="ChEBI" id="CHEBI:132124"/>
    </reaction>
</comment>
<dbReference type="Gene3D" id="2.60.40.420">
    <property type="entry name" value="Cupredoxins - blue copper proteins"/>
    <property type="match status" value="1"/>
</dbReference>
<dbReference type="PANTHER" id="PTHR22888">
    <property type="entry name" value="CYTOCHROME C OXIDASE, SUBUNIT II"/>
    <property type="match status" value="1"/>
</dbReference>
<dbReference type="Proteomes" id="UP000552038">
    <property type="component" value="Unassembled WGS sequence"/>
</dbReference>
<evidence type="ECO:0000313" key="20">
    <source>
        <dbReference type="Proteomes" id="UP000552038"/>
    </source>
</evidence>
<keyword evidence="5 14" id="KW-0813">Transport</keyword>
<evidence type="ECO:0000256" key="15">
    <source>
        <dbReference type="SAM" id="MobiDB-lite"/>
    </source>
</evidence>
<keyword evidence="9" id="KW-0732">Signal</keyword>
<dbReference type="NCBIfam" id="TIGR01432">
    <property type="entry name" value="QOXA"/>
    <property type="match status" value="1"/>
</dbReference>
<keyword evidence="11 16" id="KW-1133">Transmembrane helix</keyword>
<protein>
    <recommendedName>
        <fullName evidence="4 14">Quinol oxidase subunit 2</fullName>
        <ecNumber evidence="14">1.10.3.-</ecNumber>
    </recommendedName>
</protein>
<dbReference type="InterPro" id="IPR008972">
    <property type="entry name" value="Cupredoxin"/>
</dbReference>
<evidence type="ECO:0000259" key="17">
    <source>
        <dbReference type="PROSITE" id="PS50857"/>
    </source>
</evidence>
<comment type="function">
    <text evidence="14">Catalyzes quinol oxidation with the concomitant reduction of oxygen to water. Subunit II transfers the electrons from a quinol to the binuclear center of the catalytic subunit I.</text>
</comment>
<comment type="subcellular location">
    <subcellularLocation>
        <location evidence="2">Cell membrane</location>
        <topology evidence="2">Multi-pass membrane protein</topology>
    </subcellularLocation>
</comment>